<gene>
    <name evidence="3" type="ORF">HMPREF9439_00735</name>
</gene>
<dbReference type="HOGENOM" id="CLU_045242_0_0_4"/>
<reference evidence="3 4" key="1">
    <citation type="submission" date="2011-02" db="EMBL/GenBank/DDBJ databases">
        <authorList>
            <person name="Weinstock G."/>
            <person name="Sodergren E."/>
            <person name="Clifton S."/>
            <person name="Fulton L."/>
            <person name="Fulton B."/>
            <person name="Courtney L."/>
            <person name="Fronick C."/>
            <person name="Harrison M."/>
            <person name="Strong C."/>
            <person name="Farmer C."/>
            <person name="Delahaunty K."/>
            <person name="Markovic C."/>
            <person name="Hall O."/>
            <person name="Minx P."/>
            <person name="Tomlinson C."/>
            <person name="Mitreva M."/>
            <person name="Hou S."/>
            <person name="Chen J."/>
            <person name="Wollam A."/>
            <person name="Pepin K.H."/>
            <person name="Johnson M."/>
            <person name="Bhonagiri V."/>
            <person name="Zhang X."/>
            <person name="Suruliraj S."/>
            <person name="Warren W."/>
            <person name="Chinwalla A."/>
            <person name="Mardis E.R."/>
            <person name="Wilson R.K."/>
        </authorList>
    </citation>
    <scope>NUCLEOTIDE SEQUENCE [LARGE SCALE GENOMIC DNA]</scope>
    <source>
        <strain evidence="3 4">YIT 11859</strain>
    </source>
</reference>
<comment type="caution">
    <text evidence="3">The sequence shown here is derived from an EMBL/GenBank/DDBJ whole genome shotgun (WGS) entry which is preliminary data.</text>
</comment>
<evidence type="ECO:0000256" key="1">
    <source>
        <dbReference type="SAM" id="MobiDB-lite"/>
    </source>
</evidence>
<sequence length="521" mass="59564">MAVPEEVKKVPRPVNTTVYDAGRDGPKRFFVRERIGCKYIKGHNPQPVYGKVIGYIYEGKFIPKGLELRTDKPDSLSFGSAAFAYSVCQSLKQELFESFEIKTALTLLTIALLRVLKPRVPNSRLNSLYERSWISMFIPGIQLSGNTVSKLLNNLGKDAEKRRHFFARRLSNVSGFEHIAIDGTLKQDSSIVNDLSGFSYKSRLKGCRDISVIYAYDIERMEPLCAQVFPGHCIDASAYREFIRENKIEKGIIVADKGFPSSKLADELKQHPGLHFLTPVRRNDVNIEKLELLKFDGVLAGTKQQVLYAKRKSVSGRFFYSFKDTGLESSEQKDYLNHRLRHNDFNNENYLGKKEKFGLIVFESDQDLSPKSAYLCYQDRWLLELMFKKYKSNEQLVDSRVQSDFSVWGSEFVNFLATVITAKMVKKADEKKLLDKFTYGELLDELEHIWRKTAAKGPVQSSDPYWVHPFKDGMQILEELGLSEPIATLDGEPKPKGRPKKKPVFVGPKRPRGRPKKTETD</sequence>
<feature type="region of interest" description="Disordered" evidence="1">
    <location>
        <begin position="487"/>
        <end position="521"/>
    </location>
</feature>
<organism evidence="3 4">
    <name type="scientific">Parasutterella excrementihominis YIT 11859</name>
    <dbReference type="NCBI Taxonomy" id="762966"/>
    <lineage>
        <taxon>Bacteria</taxon>
        <taxon>Pseudomonadati</taxon>
        <taxon>Pseudomonadota</taxon>
        <taxon>Betaproteobacteria</taxon>
        <taxon>Burkholderiales</taxon>
        <taxon>Sutterellaceae</taxon>
        <taxon>Parasutterella</taxon>
    </lineage>
</organism>
<dbReference type="Proteomes" id="UP000005156">
    <property type="component" value="Unassembled WGS sequence"/>
</dbReference>
<feature type="domain" description="Transposase IS4-like" evidence="2">
    <location>
        <begin position="199"/>
        <end position="392"/>
    </location>
</feature>
<dbReference type="GO" id="GO:0004803">
    <property type="term" value="F:transposase activity"/>
    <property type="evidence" value="ECO:0007669"/>
    <property type="project" value="InterPro"/>
</dbReference>
<evidence type="ECO:0000259" key="2">
    <source>
        <dbReference type="Pfam" id="PF01609"/>
    </source>
</evidence>
<keyword evidence="4" id="KW-1185">Reference proteome</keyword>
<feature type="compositionally biased region" description="Basic residues" evidence="1">
    <location>
        <begin position="496"/>
        <end position="515"/>
    </location>
</feature>
<dbReference type="AlphaFoldDB" id="F3QII6"/>
<dbReference type="InterPro" id="IPR017956">
    <property type="entry name" value="AT_hook_DNA-bd_motif"/>
</dbReference>
<dbReference type="RefSeq" id="WP_008863713.1">
    <property type="nucleotide sequence ID" value="NZ_GL883688.1"/>
</dbReference>
<dbReference type="eggNOG" id="COG5421">
    <property type="taxonomic scope" value="Bacteria"/>
</dbReference>
<dbReference type="InterPro" id="IPR002559">
    <property type="entry name" value="Transposase_11"/>
</dbReference>
<dbReference type="GO" id="GO:0006313">
    <property type="term" value="P:DNA transposition"/>
    <property type="evidence" value="ECO:0007669"/>
    <property type="project" value="InterPro"/>
</dbReference>
<dbReference type="GeneID" id="43348224"/>
<dbReference type="OrthoDB" id="7058797at2"/>
<dbReference type="PRINTS" id="PR00929">
    <property type="entry name" value="ATHOOK"/>
</dbReference>
<dbReference type="GO" id="GO:0003677">
    <property type="term" value="F:DNA binding"/>
    <property type="evidence" value="ECO:0007669"/>
    <property type="project" value="InterPro"/>
</dbReference>
<proteinExistence type="predicted"/>
<evidence type="ECO:0000313" key="3">
    <source>
        <dbReference type="EMBL" id="EGG56502.1"/>
    </source>
</evidence>
<evidence type="ECO:0000313" key="4">
    <source>
        <dbReference type="Proteomes" id="UP000005156"/>
    </source>
</evidence>
<dbReference type="EMBL" id="AFBP01000015">
    <property type="protein sequence ID" value="EGG56502.1"/>
    <property type="molecule type" value="Genomic_DNA"/>
</dbReference>
<accession>F3QII6</accession>
<dbReference type="Pfam" id="PF01609">
    <property type="entry name" value="DDE_Tnp_1"/>
    <property type="match status" value="1"/>
</dbReference>
<name>F3QII6_9BURK</name>
<protein>
    <submittedName>
        <fullName evidence="3">Transposase, IS4 family</fullName>
    </submittedName>
</protein>